<feature type="domain" description="Dihydrodipicolinate reductase N-terminal" evidence="14">
    <location>
        <begin position="2"/>
        <end position="126"/>
    </location>
</feature>
<dbReference type="GO" id="GO:0009089">
    <property type="term" value="P:lysine biosynthetic process via diaminopimelate"/>
    <property type="evidence" value="ECO:0007669"/>
    <property type="project" value="UniProtKB-UniRule"/>
</dbReference>
<comment type="catalytic activity">
    <reaction evidence="11 13">
        <text>(S)-2,3,4,5-tetrahydrodipicolinate + NADP(+) + H2O = (2S,4S)-4-hydroxy-2,3,4,5-tetrahydrodipicolinate + NADPH + H(+)</text>
        <dbReference type="Rhea" id="RHEA:35331"/>
        <dbReference type="ChEBI" id="CHEBI:15377"/>
        <dbReference type="ChEBI" id="CHEBI:15378"/>
        <dbReference type="ChEBI" id="CHEBI:16845"/>
        <dbReference type="ChEBI" id="CHEBI:57783"/>
        <dbReference type="ChEBI" id="CHEBI:58349"/>
        <dbReference type="ChEBI" id="CHEBI:67139"/>
        <dbReference type="EC" id="1.17.1.8"/>
    </reaction>
</comment>
<comment type="function">
    <text evidence="13">Catalyzes the conversion of 4-hydroxy-tetrahydrodipicolinate (HTPA) to tetrahydrodipicolinate.</text>
</comment>
<dbReference type="GO" id="GO:0051287">
    <property type="term" value="F:NAD binding"/>
    <property type="evidence" value="ECO:0007669"/>
    <property type="project" value="UniProtKB-UniRule"/>
</dbReference>
<keyword evidence="3 13" id="KW-0028">Amino-acid biosynthesis</keyword>
<feature type="binding site" evidence="13">
    <location>
        <position position="154"/>
    </location>
    <ligand>
        <name>(S)-2,3,4,5-tetrahydrodipicolinate</name>
        <dbReference type="ChEBI" id="CHEBI:16845"/>
    </ligand>
</feature>
<accession>A5D2T4</accession>
<dbReference type="KEGG" id="pth:PTH_1283"/>
<dbReference type="InterPro" id="IPR022664">
    <property type="entry name" value="DapB_N_CS"/>
</dbReference>
<dbReference type="InterPro" id="IPR036291">
    <property type="entry name" value="NAD(P)-bd_dom_sf"/>
</dbReference>
<evidence type="ECO:0000313" key="16">
    <source>
        <dbReference type="EMBL" id="BAF59464.1"/>
    </source>
</evidence>
<sequence>MIRVVVSGAYGRMGREVVKAVCKTEDMELVGAADKKGEGLDAGSVAEAGITGIIIENDLEKVLARTRPDVAVDFTGPQAAYHNAISCINHRVRPVVGTTGMNPDQIQKIIELSETAGIGGLIAPNFAIGALLMMKFAAEAARHFPNVEIIELHHDQKLDAPSGTAIKTAEVIMEQREGKSFQEPVSEYEKIPGARGGEFEGGIRIHSVRLPGLVAHQEVIFGGLGQTLTIRHDSLSRESFMPGVLLGIRKAMRLEKVVYGLEKIMFEQ</sequence>
<feature type="binding site" evidence="13">
    <location>
        <begin position="163"/>
        <end position="164"/>
    </location>
    <ligand>
        <name>(S)-2,3,4,5-tetrahydrodipicolinate</name>
        <dbReference type="ChEBI" id="CHEBI:16845"/>
    </ligand>
</feature>
<comment type="catalytic activity">
    <reaction evidence="12 13">
        <text>(S)-2,3,4,5-tetrahydrodipicolinate + NAD(+) + H2O = (2S,4S)-4-hydroxy-2,3,4,5-tetrahydrodipicolinate + NADH + H(+)</text>
        <dbReference type="Rhea" id="RHEA:35323"/>
        <dbReference type="ChEBI" id="CHEBI:15377"/>
        <dbReference type="ChEBI" id="CHEBI:15378"/>
        <dbReference type="ChEBI" id="CHEBI:16845"/>
        <dbReference type="ChEBI" id="CHEBI:57540"/>
        <dbReference type="ChEBI" id="CHEBI:57945"/>
        <dbReference type="ChEBI" id="CHEBI:67139"/>
        <dbReference type="EC" id="1.17.1.8"/>
    </reaction>
</comment>
<dbReference type="GO" id="GO:0008839">
    <property type="term" value="F:4-hydroxy-tetrahydrodipicolinate reductase"/>
    <property type="evidence" value="ECO:0007669"/>
    <property type="project" value="UniProtKB-UniRule"/>
</dbReference>
<evidence type="ECO:0000259" key="15">
    <source>
        <dbReference type="Pfam" id="PF05173"/>
    </source>
</evidence>
<evidence type="ECO:0000256" key="11">
    <source>
        <dbReference type="ARBA" id="ARBA00049080"/>
    </source>
</evidence>
<dbReference type="InterPro" id="IPR000846">
    <property type="entry name" value="DapB_N"/>
</dbReference>
<evidence type="ECO:0000256" key="6">
    <source>
        <dbReference type="ARBA" id="ARBA00023002"/>
    </source>
</evidence>
<evidence type="ECO:0000256" key="4">
    <source>
        <dbReference type="ARBA" id="ARBA00022857"/>
    </source>
</evidence>
<dbReference type="PANTHER" id="PTHR20836:SF0">
    <property type="entry name" value="4-HYDROXY-TETRAHYDRODIPICOLINATE REDUCTASE 1, CHLOROPLASTIC-RELATED"/>
    <property type="match status" value="1"/>
</dbReference>
<name>A5D2T4_PELTS</name>
<evidence type="ECO:0000256" key="7">
    <source>
        <dbReference type="ARBA" id="ARBA00023027"/>
    </source>
</evidence>
<dbReference type="GO" id="GO:0016726">
    <property type="term" value="F:oxidoreductase activity, acting on CH or CH2 groups, NAD or NADP as acceptor"/>
    <property type="evidence" value="ECO:0007669"/>
    <property type="project" value="UniProtKB-UniRule"/>
</dbReference>
<dbReference type="InterPro" id="IPR022663">
    <property type="entry name" value="DapB_C"/>
</dbReference>
<reference evidence="17" key="1">
    <citation type="journal article" date="2008" name="Genome Res.">
        <title>The genome of Pelotomaculum thermopropionicum reveals niche-associated evolution in anaerobic microbiota.</title>
        <authorList>
            <person name="Kosaka T."/>
            <person name="Kato S."/>
            <person name="Shimoyama T."/>
            <person name="Ishii S."/>
            <person name="Abe T."/>
            <person name="Watanabe K."/>
        </authorList>
    </citation>
    <scope>NUCLEOTIDE SEQUENCE [LARGE SCALE GENOMIC DNA]</scope>
    <source>
        <strain evidence="17">DSM 13744 / JCM 10971 / SI</strain>
    </source>
</reference>
<dbReference type="SUPFAM" id="SSF55347">
    <property type="entry name" value="Glyceraldehyde-3-phosphate dehydrogenase-like, C-terminal domain"/>
    <property type="match status" value="1"/>
</dbReference>
<evidence type="ECO:0000256" key="1">
    <source>
        <dbReference type="ARBA" id="ARBA00006642"/>
    </source>
</evidence>
<evidence type="ECO:0000256" key="9">
    <source>
        <dbReference type="ARBA" id="ARBA00037922"/>
    </source>
</evidence>
<keyword evidence="17" id="KW-1185">Reference proteome</keyword>
<keyword evidence="7 13" id="KW-0520">NAD</keyword>
<dbReference type="HOGENOM" id="CLU_047479_0_1_9"/>
<keyword evidence="5 13" id="KW-0220">Diaminopimelate biosynthesis</keyword>
<dbReference type="CDD" id="cd02274">
    <property type="entry name" value="DHDPR_N"/>
    <property type="match status" value="1"/>
</dbReference>
<evidence type="ECO:0000256" key="12">
    <source>
        <dbReference type="ARBA" id="ARBA00049396"/>
    </source>
</evidence>
<keyword evidence="6 13" id="KW-0560">Oxidoreductase</keyword>
<proteinExistence type="inferred from homology"/>
<dbReference type="EMBL" id="AP009389">
    <property type="protein sequence ID" value="BAF59464.1"/>
    <property type="molecule type" value="Genomic_DNA"/>
</dbReference>
<dbReference type="STRING" id="370438.PTH_1283"/>
<dbReference type="AlphaFoldDB" id="A5D2T4"/>
<dbReference type="HAMAP" id="MF_00102">
    <property type="entry name" value="DapB"/>
    <property type="match status" value="1"/>
</dbReference>
<dbReference type="PROSITE" id="PS01298">
    <property type="entry name" value="DAPB"/>
    <property type="match status" value="1"/>
</dbReference>
<comment type="subunit">
    <text evidence="13">Homotetramer.</text>
</comment>
<comment type="caution">
    <text evidence="13">Was originally thought to be a dihydrodipicolinate reductase (DHDPR), catalyzing the conversion of dihydrodipicolinate to tetrahydrodipicolinate. However, it was shown in E.coli that the substrate of the enzymatic reaction is not dihydrodipicolinate (DHDP) but in fact (2S,4S)-4-hydroxy-2,3,4,5-tetrahydrodipicolinic acid (HTPA), the product released by the DapA-catalyzed reaction.</text>
</comment>
<dbReference type="GO" id="GO:0005829">
    <property type="term" value="C:cytosol"/>
    <property type="evidence" value="ECO:0007669"/>
    <property type="project" value="TreeGrafter"/>
</dbReference>
<evidence type="ECO:0000256" key="2">
    <source>
        <dbReference type="ARBA" id="ARBA00022490"/>
    </source>
</evidence>
<evidence type="ECO:0000313" key="17">
    <source>
        <dbReference type="Proteomes" id="UP000006556"/>
    </source>
</evidence>
<feature type="binding site" evidence="13">
    <location>
        <begin position="97"/>
        <end position="99"/>
    </location>
    <ligand>
        <name>NAD(+)</name>
        <dbReference type="ChEBI" id="CHEBI:57540"/>
    </ligand>
</feature>
<evidence type="ECO:0000256" key="10">
    <source>
        <dbReference type="ARBA" id="ARBA00038983"/>
    </source>
</evidence>
<feature type="active site" description="Proton donor" evidence="13">
    <location>
        <position position="157"/>
    </location>
</feature>
<keyword evidence="8 13" id="KW-0457">Lysine biosynthesis</keyword>
<keyword evidence="4 13" id="KW-0521">NADP</keyword>
<evidence type="ECO:0000256" key="8">
    <source>
        <dbReference type="ARBA" id="ARBA00023154"/>
    </source>
</evidence>
<comment type="subcellular location">
    <subcellularLocation>
        <location evidence="13">Cytoplasm</location>
    </subcellularLocation>
</comment>
<feature type="domain" description="Dihydrodipicolinate reductase C-terminal" evidence="15">
    <location>
        <begin position="129"/>
        <end position="265"/>
    </location>
</feature>
<evidence type="ECO:0000256" key="13">
    <source>
        <dbReference type="HAMAP-Rule" id="MF_00102"/>
    </source>
</evidence>
<dbReference type="EC" id="1.17.1.8" evidence="10 13"/>
<comment type="caution">
    <text evidence="13">Lacks conserved residue(s) required for the propagation of feature annotation.</text>
</comment>
<dbReference type="GO" id="GO:0050661">
    <property type="term" value="F:NADP binding"/>
    <property type="evidence" value="ECO:0007669"/>
    <property type="project" value="UniProtKB-UniRule"/>
</dbReference>
<evidence type="ECO:0000256" key="5">
    <source>
        <dbReference type="ARBA" id="ARBA00022915"/>
    </source>
</evidence>
<dbReference type="GO" id="GO:0019877">
    <property type="term" value="P:diaminopimelate biosynthetic process"/>
    <property type="evidence" value="ECO:0007669"/>
    <property type="project" value="UniProtKB-UniRule"/>
</dbReference>
<dbReference type="eggNOG" id="COG0289">
    <property type="taxonomic scope" value="Bacteria"/>
</dbReference>
<keyword evidence="2 13" id="KW-0963">Cytoplasm</keyword>
<dbReference type="UniPathway" id="UPA00034">
    <property type="reaction ID" value="UER00018"/>
</dbReference>
<feature type="binding site" evidence="13">
    <location>
        <position position="36"/>
    </location>
    <ligand>
        <name>NADP(+)</name>
        <dbReference type="ChEBI" id="CHEBI:58349"/>
    </ligand>
</feature>
<comment type="similarity">
    <text evidence="1 13">Belongs to the DapB family.</text>
</comment>
<feature type="binding site" evidence="13">
    <location>
        <begin position="8"/>
        <end position="13"/>
    </location>
    <ligand>
        <name>NAD(+)</name>
        <dbReference type="ChEBI" id="CHEBI:57540"/>
    </ligand>
</feature>
<dbReference type="PIRSF" id="PIRSF000161">
    <property type="entry name" value="DHPR"/>
    <property type="match status" value="1"/>
</dbReference>
<dbReference type="Gene3D" id="3.30.360.10">
    <property type="entry name" value="Dihydrodipicolinate Reductase, domain 2"/>
    <property type="match status" value="1"/>
</dbReference>
<dbReference type="FunFam" id="3.30.360.10:FF:000009">
    <property type="entry name" value="4-hydroxy-tetrahydrodipicolinate reductase"/>
    <property type="match status" value="1"/>
</dbReference>
<dbReference type="PANTHER" id="PTHR20836">
    <property type="entry name" value="DIHYDRODIPICOLINATE REDUCTASE"/>
    <property type="match status" value="1"/>
</dbReference>
<evidence type="ECO:0000259" key="14">
    <source>
        <dbReference type="Pfam" id="PF01113"/>
    </source>
</evidence>
<gene>
    <name evidence="16" type="primary">DapB</name>
    <name evidence="13" type="synonym">dapB</name>
    <name evidence="16" type="ordered locus">PTH_1283</name>
</gene>
<feature type="binding site" evidence="13">
    <location>
        <begin position="123"/>
        <end position="126"/>
    </location>
    <ligand>
        <name>NAD(+)</name>
        <dbReference type="ChEBI" id="CHEBI:57540"/>
    </ligand>
</feature>
<comment type="pathway">
    <text evidence="9 13">Amino-acid biosynthesis; L-lysine biosynthesis via DAP pathway; (S)-tetrahydrodipicolinate from L-aspartate: step 4/4.</text>
</comment>
<dbReference type="Pfam" id="PF01113">
    <property type="entry name" value="DapB_N"/>
    <property type="match status" value="1"/>
</dbReference>
<dbReference type="InterPro" id="IPR023940">
    <property type="entry name" value="DHDPR_bac"/>
</dbReference>
<dbReference type="SUPFAM" id="SSF51735">
    <property type="entry name" value="NAD(P)-binding Rossmann-fold domains"/>
    <property type="match status" value="1"/>
</dbReference>
<dbReference type="NCBIfam" id="TIGR00036">
    <property type="entry name" value="dapB"/>
    <property type="match status" value="1"/>
</dbReference>
<feature type="active site" description="Proton donor/acceptor" evidence="13">
    <location>
        <position position="153"/>
    </location>
</feature>
<organism evidence="16 17">
    <name type="scientific">Pelotomaculum thermopropionicum (strain DSM 13744 / JCM 10971 / SI)</name>
    <dbReference type="NCBI Taxonomy" id="370438"/>
    <lineage>
        <taxon>Bacteria</taxon>
        <taxon>Bacillati</taxon>
        <taxon>Bacillota</taxon>
        <taxon>Clostridia</taxon>
        <taxon>Eubacteriales</taxon>
        <taxon>Desulfotomaculaceae</taxon>
        <taxon>Pelotomaculum</taxon>
    </lineage>
</organism>
<dbReference type="Proteomes" id="UP000006556">
    <property type="component" value="Chromosome"/>
</dbReference>
<protein>
    <recommendedName>
        <fullName evidence="10 13">4-hydroxy-tetrahydrodipicolinate reductase</fullName>
        <shortName evidence="13">HTPA reductase</shortName>
        <ecNumber evidence="10 13">1.17.1.8</ecNumber>
    </recommendedName>
</protein>
<dbReference type="Gene3D" id="3.40.50.720">
    <property type="entry name" value="NAD(P)-binding Rossmann-like Domain"/>
    <property type="match status" value="1"/>
</dbReference>
<dbReference type="Pfam" id="PF05173">
    <property type="entry name" value="DapB_C"/>
    <property type="match status" value="1"/>
</dbReference>
<evidence type="ECO:0000256" key="3">
    <source>
        <dbReference type="ARBA" id="ARBA00022605"/>
    </source>
</evidence>